<dbReference type="InterPro" id="IPR005352">
    <property type="entry name" value="Erg28"/>
</dbReference>
<dbReference type="GO" id="GO:0005789">
    <property type="term" value="C:endoplasmic reticulum membrane"/>
    <property type="evidence" value="ECO:0007669"/>
    <property type="project" value="UniProtKB-SubCell"/>
</dbReference>
<dbReference type="Proteomes" id="UP001239445">
    <property type="component" value="Unassembled WGS sequence"/>
</dbReference>
<evidence type="ECO:0000256" key="13">
    <source>
        <dbReference type="SAM" id="Phobius"/>
    </source>
</evidence>
<reference evidence="14" key="1">
    <citation type="submission" date="2023-06" db="EMBL/GenBank/DDBJ databases">
        <title>Genome-scale phylogeny and comparative genomics of the fungal order Sordariales.</title>
        <authorList>
            <consortium name="Lawrence Berkeley National Laboratory"/>
            <person name="Hensen N."/>
            <person name="Bonometti L."/>
            <person name="Westerberg I."/>
            <person name="Brannstrom I.O."/>
            <person name="Guillou S."/>
            <person name="Cros-Aarteil S."/>
            <person name="Calhoun S."/>
            <person name="Haridas S."/>
            <person name="Kuo A."/>
            <person name="Mondo S."/>
            <person name="Pangilinan J."/>
            <person name="Riley R."/>
            <person name="Labutti K."/>
            <person name="Andreopoulos B."/>
            <person name="Lipzen A."/>
            <person name="Chen C."/>
            <person name="Yanf M."/>
            <person name="Daum C."/>
            <person name="Ng V."/>
            <person name="Clum A."/>
            <person name="Steindorff A."/>
            <person name="Ohm R."/>
            <person name="Martin F."/>
            <person name="Silar P."/>
            <person name="Natvig D."/>
            <person name="Lalanne C."/>
            <person name="Gautier V."/>
            <person name="Ament-Velasquez S.L."/>
            <person name="Kruys A."/>
            <person name="Hutchinson M.I."/>
            <person name="Powell A.J."/>
            <person name="Barry K."/>
            <person name="Miller A.N."/>
            <person name="Grigoriev I.V."/>
            <person name="Debuchy R."/>
            <person name="Gladieux P."/>
            <person name="Thoren M.H."/>
            <person name="Johannesson H."/>
        </authorList>
    </citation>
    <scope>NUCLEOTIDE SEQUENCE</scope>
    <source>
        <strain evidence="14">PSN4</strain>
    </source>
</reference>
<dbReference type="EMBL" id="MU839857">
    <property type="protein sequence ID" value="KAK1749527.1"/>
    <property type="molecule type" value="Genomic_DNA"/>
</dbReference>
<gene>
    <name evidence="14" type="ORF">QBC47DRAFT_395790</name>
</gene>
<keyword evidence="12" id="KW-0753">Steroid metabolism</keyword>
<proteinExistence type="inferred from homology"/>
<dbReference type="PANTHER" id="PTHR15451:SF19">
    <property type="entry name" value="ERGOSTEROL BIOSYNTHETIC PROTEIN 28 HOMOLOG"/>
    <property type="match status" value="1"/>
</dbReference>
<name>A0AAJ0B3I5_9PEZI</name>
<comment type="caution">
    <text evidence="14">The sequence shown here is derived from an EMBL/GenBank/DDBJ whole genome shotgun (WGS) entry which is preliminary data.</text>
</comment>
<evidence type="ECO:0000256" key="1">
    <source>
        <dbReference type="ARBA" id="ARBA00004477"/>
    </source>
</evidence>
<keyword evidence="5" id="KW-0256">Endoplasmic reticulum</keyword>
<evidence type="ECO:0000256" key="12">
    <source>
        <dbReference type="ARBA" id="ARBA00023221"/>
    </source>
</evidence>
<keyword evidence="4 13" id="KW-0812">Transmembrane</keyword>
<evidence type="ECO:0000313" key="14">
    <source>
        <dbReference type="EMBL" id="KAK1749527.1"/>
    </source>
</evidence>
<keyword evidence="6" id="KW-0752">Steroid biosynthesis</keyword>
<dbReference type="GO" id="GO:0016126">
    <property type="term" value="P:sterol biosynthetic process"/>
    <property type="evidence" value="ECO:0007669"/>
    <property type="project" value="UniProtKB-KW"/>
</dbReference>
<evidence type="ECO:0000256" key="3">
    <source>
        <dbReference type="ARBA" id="ARBA00022516"/>
    </source>
</evidence>
<evidence type="ECO:0000256" key="7">
    <source>
        <dbReference type="ARBA" id="ARBA00022989"/>
    </source>
</evidence>
<feature type="transmembrane region" description="Helical" evidence="13">
    <location>
        <begin position="152"/>
        <end position="171"/>
    </location>
</feature>
<keyword evidence="11" id="KW-1207">Sterol metabolism</keyword>
<dbReference type="Pfam" id="PF03694">
    <property type="entry name" value="Erg28"/>
    <property type="match status" value="1"/>
</dbReference>
<keyword evidence="10 13" id="KW-0472">Membrane</keyword>
<dbReference type="GO" id="GO:0030674">
    <property type="term" value="F:protein-macromolecule adaptor activity"/>
    <property type="evidence" value="ECO:0007669"/>
    <property type="project" value="TreeGrafter"/>
</dbReference>
<evidence type="ECO:0000256" key="10">
    <source>
        <dbReference type="ARBA" id="ARBA00023136"/>
    </source>
</evidence>
<organism evidence="14 15">
    <name type="scientific">Echria macrotheca</name>
    <dbReference type="NCBI Taxonomy" id="438768"/>
    <lineage>
        <taxon>Eukaryota</taxon>
        <taxon>Fungi</taxon>
        <taxon>Dikarya</taxon>
        <taxon>Ascomycota</taxon>
        <taxon>Pezizomycotina</taxon>
        <taxon>Sordariomycetes</taxon>
        <taxon>Sordariomycetidae</taxon>
        <taxon>Sordariales</taxon>
        <taxon>Schizotheciaceae</taxon>
        <taxon>Echria</taxon>
    </lineage>
</organism>
<evidence type="ECO:0000256" key="2">
    <source>
        <dbReference type="ARBA" id="ARBA00005377"/>
    </source>
</evidence>
<keyword evidence="9" id="KW-0443">Lipid metabolism</keyword>
<evidence type="ECO:0000256" key="6">
    <source>
        <dbReference type="ARBA" id="ARBA00022955"/>
    </source>
</evidence>
<keyword evidence="7 13" id="KW-1133">Transmembrane helix</keyword>
<feature type="transmembrane region" description="Helical" evidence="13">
    <location>
        <begin position="20"/>
        <end position="40"/>
    </location>
</feature>
<evidence type="ECO:0000256" key="8">
    <source>
        <dbReference type="ARBA" id="ARBA00023011"/>
    </source>
</evidence>
<comment type="subcellular location">
    <subcellularLocation>
        <location evidence="1">Endoplasmic reticulum membrane</location>
        <topology evidence="1">Multi-pass membrane protein</topology>
    </subcellularLocation>
</comment>
<evidence type="ECO:0000256" key="11">
    <source>
        <dbReference type="ARBA" id="ARBA00023166"/>
    </source>
</evidence>
<sequence>MEAIQPYLPSAAKGYLPPYLFFVGVVAIGNALQNFGTLHYTRRLYNGKFVPNHALPARTERYNPDDSVAILKPASGAGKDTDKAKDQVTPLAARLFGMYTFFAGIIRIYTSLRPEDPSLYQLSILTHVVAAIHFTSEMFVYKSMTFTGPQGFPFAAAYCGTVWMVMQWGHYVSN</sequence>
<dbReference type="AlphaFoldDB" id="A0AAJ0B3I5"/>
<keyword evidence="3" id="KW-0444">Lipid biosynthesis</keyword>
<evidence type="ECO:0000256" key="4">
    <source>
        <dbReference type="ARBA" id="ARBA00022692"/>
    </source>
</evidence>
<accession>A0AAJ0B3I5</accession>
<keyword evidence="8" id="KW-0756">Sterol biosynthesis</keyword>
<keyword evidence="15" id="KW-1185">Reference proteome</keyword>
<evidence type="ECO:0000256" key="5">
    <source>
        <dbReference type="ARBA" id="ARBA00022824"/>
    </source>
</evidence>
<evidence type="ECO:0000313" key="15">
    <source>
        <dbReference type="Proteomes" id="UP001239445"/>
    </source>
</evidence>
<protein>
    <recommendedName>
        <fullName evidence="16">Ergosterol biosynthetic protein 28</fullName>
    </recommendedName>
</protein>
<feature type="transmembrane region" description="Helical" evidence="13">
    <location>
        <begin position="91"/>
        <end position="112"/>
    </location>
</feature>
<evidence type="ECO:0008006" key="16">
    <source>
        <dbReference type="Google" id="ProtNLM"/>
    </source>
</evidence>
<feature type="transmembrane region" description="Helical" evidence="13">
    <location>
        <begin position="118"/>
        <end position="140"/>
    </location>
</feature>
<evidence type="ECO:0000256" key="9">
    <source>
        <dbReference type="ARBA" id="ARBA00023098"/>
    </source>
</evidence>
<comment type="similarity">
    <text evidence="2">Belongs to the ERG28 family.</text>
</comment>
<dbReference type="PANTHER" id="PTHR15451">
    <property type="entry name" value="ERGOSTEROL BIOSYNTHETIC PROTEIN 28-RELATED"/>
    <property type="match status" value="1"/>
</dbReference>